<keyword evidence="6 11" id="KW-0812">Transmembrane</keyword>
<keyword evidence="4" id="KW-0488">Methylation</keyword>
<evidence type="ECO:0000313" key="13">
    <source>
        <dbReference type="EMBL" id="MFC3457488.1"/>
    </source>
</evidence>
<comment type="subcellular location">
    <subcellularLocation>
        <location evidence="1">Cell inner membrane</location>
        <topology evidence="1">Single-pass membrane protein</topology>
    </subcellularLocation>
</comment>
<evidence type="ECO:0000256" key="4">
    <source>
        <dbReference type="ARBA" id="ARBA00022481"/>
    </source>
</evidence>
<proteinExistence type="inferred from homology"/>
<evidence type="ECO:0000256" key="3">
    <source>
        <dbReference type="ARBA" id="ARBA00022475"/>
    </source>
</evidence>
<dbReference type="Pfam" id="PF12019">
    <property type="entry name" value="GspH"/>
    <property type="match status" value="1"/>
</dbReference>
<feature type="domain" description="General secretion pathway GspH" evidence="12">
    <location>
        <begin position="42"/>
        <end position="164"/>
    </location>
</feature>
<feature type="transmembrane region" description="Helical" evidence="11">
    <location>
        <begin position="6"/>
        <end position="27"/>
    </location>
</feature>
<sequence length="171" mass="18585">MGLRHRGFTAVELILVIVLVGIVSALAMTRFFDRRVYDAETATEQLRSILRYGQKIAIARHRDVFVQLAPNRVALCLRDQEPCAPENQVRAPGNENSWSDATRAACGVRTWMCEGRPANVTANANVATIRFDALGQPLQPAADGAVNLSVTITAGSNTRTVNVAAETGYVF</sequence>
<evidence type="ECO:0000256" key="2">
    <source>
        <dbReference type="ARBA" id="ARBA00021549"/>
    </source>
</evidence>
<evidence type="ECO:0000256" key="11">
    <source>
        <dbReference type="SAM" id="Phobius"/>
    </source>
</evidence>
<name>A0ABV7PHK3_9BURK</name>
<evidence type="ECO:0000256" key="10">
    <source>
        <dbReference type="ARBA" id="ARBA00030775"/>
    </source>
</evidence>
<evidence type="ECO:0000256" key="6">
    <source>
        <dbReference type="ARBA" id="ARBA00022692"/>
    </source>
</evidence>
<organism evidence="13 14">
    <name type="scientific">Massilia haematophila</name>
    <dbReference type="NCBI Taxonomy" id="457923"/>
    <lineage>
        <taxon>Bacteria</taxon>
        <taxon>Pseudomonadati</taxon>
        <taxon>Pseudomonadota</taxon>
        <taxon>Betaproteobacteria</taxon>
        <taxon>Burkholderiales</taxon>
        <taxon>Oxalobacteraceae</taxon>
        <taxon>Telluria group</taxon>
        <taxon>Massilia</taxon>
    </lineage>
</organism>
<keyword evidence="5" id="KW-0997">Cell inner membrane</keyword>
<evidence type="ECO:0000313" key="14">
    <source>
        <dbReference type="Proteomes" id="UP001595665"/>
    </source>
</evidence>
<dbReference type="SUPFAM" id="SSF54523">
    <property type="entry name" value="Pili subunits"/>
    <property type="match status" value="1"/>
</dbReference>
<evidence type="ECO:0000256" key="9">
    <source>
        <dbReference type="ARBA" id="ARBA00025772"/>
    </source>
</evidence>
<evidence type="ECO:0000256" key="1">
    <source>
        <dbReference type="ARBA" id="ARBA00004377"/>
    </source>
</evidence>
<gene>
    <name evidence="13" type="ORF">ACFOPH_04420</name>
</gene>
<dbReference type="InterPro" id="IPR022346">
    <property type="entry name" value="T2SS_GspH"/>
</dbReference>
<keyword evidence="14" id="KW-1185">Reference proteome</keyword>
<dbReference type="RefSeq" id="WP_379733778.1">
    <property type="nucleotide sequence ID" value="NZ_JBHRVV010000001.1"/>
</dbReference>
<dbReference type="InterPro" id="IPR012902">
    <property type="entry name" value="N_methyl_site"/>
</dbReference>
<evidence type="ECO:0000256" key="8">
    <source>
        <dbReference type="ARBA" id="ARBA00023136"/>
    </source>
</evidence>
<dbReference type="InterPro" id="IPR045584">
    <property type="entry name" value="Pilin-like"/>
</dbReference>
<keyword evidence="8 11" id="KW-0472">Membrane</keyword>
<reference evidence="14" key="1">
    <citation type="journal article" date="2019" name="Int. J. Syst. Evol. Microbiol.">
        <title>The Global Catalogue of Microorganisms (GCM) 10K type strain sequencing project: providing services to taxonomists for standard genome sequencing and annotation.</title>
        <authorList>
            <consortium name="The Broad Institute Genomics Platform"/>
            <consortium name="The Broad Institute Genome Sequencing Center for Infectious Disease"/>
            <person name="Wu L."/>
            <person name="Ma J."/>
        </authorList>
    </citation>
    <scope>NUCLEOTIDE SEQUENCE [LARGE SCALE GENOMIC DNA]</scope>
    <source>
        <strain evidence="14">CCM 7480</strain>
    </source>
</reference>
<comment type="caution">
    <text evidence="13">The sequence shown here is derived from an EMBL/GenBank/DDBJ whole genome shotgun (WGS) entry which is preliminary data.</text>
</comment>
<dbReference type="EMBL" id="JBHRVV010000001">
    <property type="protein sequence ID" value="MFC3457488.1"/>
    <property type="molecule type" value="Genomic_DNA"/>
</dbReference>
<keyword evidence="7 11" id="KW-1133">Transmembrane helix</keyword>
<keyword evidence="3" id="KW-1003">Cell membrane</keyword>
<comment type="similarity">
    <text evidence="9">Belongs to the GSP H family.</text>
</comment>
<evidence type="ECO:0000256" key="5">
    <source>
        <dbReference type="ARBA" id="ARBA00022519"/>
    </source>
</evidence>
<evidence type="ECO:0000256" key="7">
    <source>
        <dbReference type="ARBA" id="ARBA00022989"/>
    </source>
</evidence>
<evidence type="ECO:0000259" key="12">
    <source>
        <dbReference type="Pfam" id="PF12019"/>
    </source>
</evidence>
<protein>
    <recommendedName>
        <fullName evidence="2">Type II secretion system protein H</fullName>
    </recommendedName>
    <alternativeName>
        <fullName evidence="10">General secretion pathway protein H</fullName>
    </alternativeName>
</protein>
<dbReference type="Proteomes" id="UP001595665">
    <property type="component" value="Unassembled WGS sequence"/>
</dbReference>
<accession>A0ABV7PHK3</accession>
<dbReference type="NCBIfam" id="TIGR02532">
    <property type="entry name" value="IV_pilin_GFxxxE"/>
    <property type="match status" value="1"/>
</dbReference>